<dbReference type="InterPro" id="IPR013766">
    <property type="entry name" value="Thioredoxin_domain"/>
</dbReference>
<accession>A0AAJ8BYD2</accession>
<protein>
    <recommendedName>
        <fullName evidence="1">Thioredoxin domain-containing protein</fullName>
    </recommendedName>
</protein>
<evidence type="ECO:0000313" key="2">
    <source>
        <dbReference type="RefSeq" id="XP_059605579.1"/>
    </source>
</evidence>
<dbReference type="VEuPathDB" id="FungiDB:An15g07230"/>
<sequence>MPVTLSYFVIASFNRRAGQLGLQLTFSSDHVGGNKRRTHRFLNHGPAQQVNTPLPLPLPQAPYTLELFSEEQHPDAEENFDIPSSKQEINDAIANHASFILMFTAVWSDVGNVTKEKFESIGAKYPTVYMAWVSTDDHPELAEEWGYTAIPATVGYKNGTKVEYYIGPQLVDQQVEAFIKKVV</sequence>
<reference evidence="2" key="2">
    <citation type="submission" date="2025-08" db="UniProtKB">
        <authorList>
            <consortium name="RefSeq"/>
        </authorList>
    </citation>
    <scope>IDENTIFICATION</scope>
</reference>
<organism evidence="2">
    <name type="scientific">Aspergillus niger</name>
    <dbReference type="NCBI Taxonomy" id="5061"/>
    <lineage>
        <taxon>Eukaryota</taxon>
        <taxon>Fungi</taxon>
        <taxon>Dikarya</taxon>
        <taxon>Ascomycota</taxon>
        <taxon>Pezizomycotina</taxon>
        <taxon>Eurotiomycetes</taxon>
        <taxon>Eurotiomycetidae</taxon>
        <taxon>Eurotiales</taxon>
        <taxon>Aspergillaceae</taxon>
        <taxon>Aspergillus</taxon>
        <taxon>Aspergillus subgen. Circumdati</taxon>
    </lineage>
</organism>
<dbReference type="RefSeq" id="XP_059605579.1">
    <property type="nucleotide sequence ID" value="XM_059744802.1"/>
</dbReference>
<dbReference type="CDD" id="cd02947">
    <property type="entry name" value="TRX_family"/>
    <property type="match status" value="1"/>
</dbReference>
<proteinExistence type="predicted"/>
<dbReference type="KEGG" id="ang:An15g07230"/>
<dbReference type="InterPro" id="IPR036249">
    <property type="entry name" value="Thioredoxin-like_sf"/>
</dbReference>
<name>A0AAJ8BYD2_ASPNG</name>
<gene>
    <name evidence="2" type="ORF">An15g07230</name>
</gene>
<dbReference type="AlphaFoldDB" id="A0AAJ8BYD2"/>
<evidence type="ECO:0000259" key="1">
    <source>
        <dbReference type="Pfam" id="PF00085"/>
    </source>
</evidence>
<dbReference type="Pfam" id="PF00085">
    <property type="entry name" value="Thioredoxin"/>
    <property type="match status" value="1"/>
</dbReference>
<reference evidence="2" key="1">
    <citation type="submission" date="2025-02" db="EMBL/GenBank/DDBJ databases">
        <authorList>
            <consortium name="NCBI Genome Project"/>
        </authorList>
    </citation>
    <scope>NUCLEOTIDE SEQUENCE</scope>
</reference>
<feature type="domain" description="Thioredoxin" evidence="1">
    <location>
        <begin position="85"/>
        <end position="180"/>
    </location>
</feature>
<dbReference type="Gene3D" id="3.40.30.10">
    <property type="entry name" value="Glutaredoxin"/>
    <property type="match status" value="1"/>
</dbReference>
<dbReference type="SUPFAM" id="SSF52833">
    <property type="entry name" value="Thioredoxin-like"/>
    <property type="match status" value="1"/>
</dbReference>
<dbReference type="GeneID" id="4988324"/>